<protein>
    <recommendedName>
        <fullName evidence="1">[acyl-carrier-protein] S-malonyltransferase</fullName>
        <ecNumber evidence="1">2.3.1.39</ecNumber>
    </recommendedName>
</protein>
<keyword evidence="6" id="KW-0378">Hydrolase</keyword>
<dbReference type="STRING" id="56484.A0A1Y2ETC7"/>
<evidence type="ECO:0000313" key="7">
    <source>
        <dbReference type="Proteomes" id="UP000193685"/>
    </source>
</evidence>
<reference evidence="6 7" key="1">
    <citation type="submission" date="2016-07" db="EMBL/GenBank/DDBJ databases">
        <title>Pervasive Adenine N6-methylation of Active Genes in Fungi.</title>
        <authorList>
            <consortium name="DOE Joint Genome Institute"/>
            <person name="Mondo S.J."/>
            <person name="Dannebaum R.O."/>
            <person name="Kuo R.C."/>
            <person name="Labutti K."/>
            <person name="Haridas S."/>
            <person name="Kuo A."/>
            <person name="Salamov A."/>
            <person name="Ahrendt S.R."/>
            <person name="Lipzen A."/>
            <person name="Sullivan W."/>
            <person name="Andreopoulos W.B."/>
            <person name="Clum A."/>
            <person name="Lindquist E."/>
            <person name="Daum C."/>
            <person name="Ramamoorthy G.K."/>
            <person name="Gryganskyi A."/>
            <person name="Culley D."/>
            <person name="Magnuson J.K."/>
            <person name="James T.Y."/>
            <person name="O'Malley M.A."/>
            <person name="Stajich J.E."/>
            <person name="Spatafora J.W."/>
            <person name="Visel A."/>
            <person name="Grigoriev I.V."/>
        </authorList>
    </citation>
    <scope>NUCLEOTIDE SEQUENCE [LARGE SCALE GENOMIC DNA]</scope>
    <source>
        <strain evidence="6 7">12-1054</strain>
    </source>
</reference>
<dbReference type="OMA" id="AANYNCP"/>
<keyword evidence="7" id="KW-1185">Reference proteome</keyword>
<dbReference type="Pfam" id="PF00698">
    <property type="entry name" value="Acyl_transf_1"/>
    <property type="match status" value="1"/>
</dbReference>
<dbReference type="AlphaFoldDB" id="A0A1Y2ETC7"/>
<evidence type="ECO:0000259" key="5">
    <source>
        <dbReference type="SMART" id="SM00827"/>
    </source>
</evidence>
<dbReference type="InterPro" id="IPR014043">
    <property type="entry name" value="Acyl_transferase_dom"/>
</dbReference>
<dbReference type="GO" id="GO:0006633">
    <property type="term" value="P:fatty acid biosynthetic process"/>
    <property type="evidence" value="ECO:0007669"/>
    <property type="project" value="TreeGrafter"/>
</dbReference>
<dbReference type="OrthoDB" id="541883at2759"/>
<evidence type="ECO:0000256" key="4">
    <source>
        <dbReference type="ARBA" id="ARBA00048462"/>
    </source>
</evidence>
<feature type="domain" description="Malonyl-CoA:ACP transacylase (MAT)" evidence="5">
    <location>
        <begin position="6"/>
        <end position="302"/>
    </location>
</feature>
<evidence type="ECO:0000256" key="2">
    <source>
        <dbReference type="ARBA" id="ARBA00022679"/>
    </source>
</evidence>
<dbReference type="RefSeq" id="XP_040722127.1">
    <property type="nucleotide sequence ID" value="XM_040868124.1"/>
</dbReference>
<dbReference type="SMART" id="SM00827">
    <property type="entry name" value="PKS_AT"/>
    <property type="match status" value="1"/>
</dbReference>
<dbReference type="GO" id="GO:0004314">
    <property type="term" value="F:[acyl-carrier-protein] S-malonyltransferase activity"/>
    <property type="evidence" value="ECO:0007669"/>
    <property type="project" value="UniProtKB-EC"/>
</dbReference>
<evidence type="ECO:0000313" key="6">
    <source>
        <dbReference type="EMBL" id="ORY74821.1"/>
    </source>
</evidence>
<dbReference type="GO" id="GO:0016787">
    <property type="term" value="F:hydrolase activity"/>
    <property type="evidence" value="ECO:0007669"/>
    <property type="project" value="UniProtKB-KW"/>
</dbReference>
<dbReference type="GO" id="GO:0005739">
    <property type="term" value="C:mitochondrion"/>
    <property type="evidence" value="ECO:0007669"/>
    <property type="project" value="TreeGrafter"/>
</dbReference>
<dbReference type="Proteomes" id="UP000193685">
    <property type="component" value="Unassembled WGS sequence"/>
</dbReference>
<dbReference type="Gene3D" id="3.30.70.250">
    <property type="entry name" value="Malonyl-CoA ACP transacylase, ACP-binding"/>
    <property type="match status" value="1"/>
</dbReference>
<dbReference type="EMBL" id="MCFI01000028">
    <property type="protein sequence ID" value="ORY74821.1"/>
    <property type="molecule type" value="Genomic_DNA"/>
</dbReference>
<sequence>MTLPWLDQFSSARHKMQEMDDALGFKLSEMIASGSPKELNKTENAQPAILAMSALILEVLMEDYKVPVHTLFDYTLGHSLGEFTALAISGMMDLPATIKLVRARGLAMSEAAAQASAPSSMIALVVERGRSRFVVEQLARFREAQGLLDSEVLCVANYNSDSQVVVAGHDTLLRQFIDTLKRFDGRDPRAIKLPLSAPFHTPIMQSAQQQMLGILEGMPLQLPPLIKLVSNVTARALPDDDAGFVKRAIARQCTETVRWHESVEYLRERDVTRFLSIGPSMVARKLVEATVGKDAVLHVGKVEDLDGVVKKLLS</sequence>
<name>A0A1Y2ETC7_PROLT</name>
<dbReference type="PANTHER" id="PTHR42681:SF1">
    <property type="entry name" value="MALONYL-COA-ACYL CARRIER PROTEIN TRANSACYLASE, MITOCHONDRIAL"/>
    <property type="match status" value="1"/>
</dbReference>
<dbReference type="PANTHER" id="PTHR42681">
    <property type="entry name" value="MALONYL-COA-ACYL CARRIER PROTEIN TRANSACYLASE, MITOCHONDRIAL"/>
    <property type="match status" value="1"/>
</dbReference>
<dbReference type="SUPFAM" id="SSF52151">
    <property type="entry name" value="FabD/lysophospholipase-like"/>
    <property type="match status" value="1"/>
</dbReference>
<dbReference type="SUPFAM" id="SSF55048">
    <property type="entry name" value="Probable ACP-binding domain of malonyl-CoA ACP transacylase"/>
    <property type="match status" value="1"/>
</dbReference>
<proteinExistence type="predicted"/>
<keyword evidence="2 6" id="KW-0808">Transferase</keyword>
<dbReference type="GeneID" id="63784723"/>
<dbReference type="InterPro" id="IPR050858">
    <property type="entry name" value="Mal-CoA-ACP_Trans/PKS_FabD"/>
</dbReference>
<evidence type="ECO:0000256" key="1">
    <source>
        <dbReference type="ARBA" id="ARBA00013258"/>
    </source>
</evidence>
<accession>A0A1Y2ETC7</accession>
<keyword evidence="3" id="KW-0012">Acyltransferase</keyword>
<comment type="caution">
    <text evidence="6">The sequence shown here is derived from an EMBL/GenBank/DDBJ whole genome shotgun (WGS) entry which is preliminary data.</text>
</comment>
<evidence type="ECO:0000256" key="3">
    <source>
        <dbReference type="ARBA" id="ARBA00023315"/>
    </source>
</evidence>
<dbReference type="EC" id="2.3.1.39" evidence="1"/>
<comment type="catalytic activity">
    <reaction evidence="4">
        <text>holo-[ACP] + malonyl-CoA = malonyl-[ACP] + CoA</text>
        <dbReference type="Rhea" id="RHEA:41792"/>
        <dbReference type="Rhea" id="RHEA-COMP:9623"/>
        <dbReference type="Rhea" id="RHEA-COMP:9685"/>
        <dbReference type="ChEBI" id="CHEBI:57287"/>
        <dbReference type="ChEBI" id="CHEBI:57384"/>
        <dbReference type="ChEBI" id="CHEBI:64479"/>
        <dbReference type="ChEBI" id="CHEBI:78449"/>
        <dbReference type="EC" id="2.3.1.39"/>
    </reaction>
</comment>
<dbReference type="Gene3D" id="3.40.366.10">
    <property type="entry name" value="Malonyl-Coenzyme A Acyl Carrier Protein, domain 2"/>
    <property type="match status" value="1"/>
</dbReference>
<organism evidence="6 7">
    <name type="scientific">Protomyces lactucae-debilis</name>
    <dbReference type="NCBI Taxonomy" id="2754530"/>
    <lineage>
        <taxon>Eukaryota</taxon>
        <taxon>Fungi</taxon>
        <taxon>Dikarya</taxon>
        <taxon>Ascomycota</taxon>
        <taxon>Taphrinomycotina</taxon>
        <taxon>Taphrinomycetes</taxon>
        <taxon>Taphrinales</taxon>
        <taxon>Protomycetaceae</taxon>
        <taxon>Protomyces</taxon>
    </lineage>
</organism>
<gene>
    <name evidence="6" type="ORF">BCR37DRAFT_352421</name>
</gene>
<dbReference type="InterPro" id="IPR016035">
    <property type="entry name" value="Acyl_Trfase/lysoPLipase"/>
</dbReference>
<dbReference type="InterPro" id="IPR001227">
    <property type="entry name" value="Ac_transferase_dom_sf"/>
</dbReference>
<dbReference type="InterPro" id="IPR016036">
    <property type="entry name" value="Malonyl_transacylase_ACP-bd"/>
</dbReference>